<protein>
    <submittedName>
        <fullName evidence="3">Thioredoxin fold domain-containing protein</fullName>
    </submittedName>
</protein>
<dbReference type="InterPro" id="IPR051470">
    <property type="entry name" value="Thiol:disulfide_interchange"/>
</dbReference>
<reference evidence="3" key="1">
    <citation type="submission" date="2020-09" db="EMBL/GenBank/DDBJ databases">
        <title>Genome sequence of Vibrio parahaemolyticus isolates.</title>
        <authorList>
            <person name="Hammerl J.A."/>
            <person name="Strauch E."/>
        </authorList>
    </citation>
    <scope>NUCLEOTIDE SEQUENCE</scope>
    <source>
        <strain evidence="3">17-VB00146</strain>
    </source>
</reference>
<organism evidence="3 4">
    <name type="scientific">Vibrio parahaemolyticus</name>
    <dbReference type="NCBI Taxonomy" id="670"/>
    <lineage>
        <taxon>Bacteria</taxon>
        <taxon>Pseudomonadati</taxon>
        <taxon>Pseudomonadota</taxon>
        <taxon>Gammaproteobacteria</taxon>
        <taxon>Vibrionales</taxon>
        <taxon>Vibrionaceae</taxon>
        <taxon>Vibrio</taxon>
    </lineage>
</organism>
<dbReference type="AlphaFoldDB" id="A0A9Q3U7G7"/>
<feature type="signal peptide" evidence="1">
    <location>
        <begin position="1"/>
        <end position="21"/>
    </location>
</feature>
<gene>
    <name evidence="3" type="ORF">IB292_01770</name>
</gene>
<dbReference type="Proteomes" id="UP000726777">
    <property type="component" value="Unassembled WGS sequence"/>
</dbReference>
<keyword evidence="1" id="KW-0732">Signal</keyword>
<dbReference type="SUPFAM" id="SSF52833">
    <property type="entry name" value="Thioredoxin-like"/>
    <property type="match status" value="1"/>
</dbReference>
<dbReference type="InterPro" id="IPR036249">
    <property type="entry name" value="Thioredoxin-like_sf"/>
</dbReference>
<dbReference type="RefSeq" id="WP_228085425.1">
    <property type="nucleotide sequence ID" value="NZ_JACVHL010000002.1"/>
</dbReference>
<sequence>MKRILIASAIALTSFSQPALSSELPTLLTDMETKGYFKIIDTAPVSEVKGVTAVMVQDNSQGEFHVYWVDDEQQMIFTGDMVTAGGKNLTSNYRNKLVPSQAETFNKVFEQGLVIGNTPSDKNTDNALFLFYEPFCGYCHRLHKSLKPLIDNGLNVQYIPVAFLRPNSADVIASVAAEKDITKAIYMSDARILDTNLKADPELRARIEYNGFVMRSMGIGGTPGIVYRDSNDKVVVARGLSDNQMNEVYQELMSRNKG</sequence>
<proteinExistence type="predicted"/>
<name>A0A9Q3U7G7_VIBPH</name>
<dbReference type="GO" id="GO:0042597">
    <property type="term" value="C:periplasmic space"/>
    <property type="evidence" value="ECO:0007669"/>
    <property type="project" value="InterPro"/>
</dbReference>
<dbReference type="Gene3D" id="3.10.450.70">
    <property type="entry name" value="Disulphide bond isomerase, DsbC/G, N-terminal"/>
    <property type="match status" value="1"/>
</dbReference>
<dbReference type="EMBL" id="JACVHL010000002">
    <property type="protein sequence ID" value="MCC3803754.1"/>
    <property type="molecule type" value="Genomic_DNA"/>
</dbReference>
<dbReference type="PANTHER" id="PTHR35272">
    <property type="entry name" value="THIOL:DISULFIDE INTERCHANGE PROTEIN DSBC-RELATED"/>
    <property type="match status" value="1"/>
</dbReference>
<evidence type="ECO:0000313" key="4">
    <source>
        <dbReference type="Proteomes" id="UP000726777"/>
    </source>
</evidence>
<dbReference type="PANTHER" id="PTHR35272:SF4">
    <property type="entry name" value="THIOL:DISULFIDE INTERCHANGE PROTEIN DSBG"/>
    <property type="match status" value="1"/>
</dbReference>
<evidence type="ECO:0000256" key="1">
    <source>
        <dbReference type="SAM" id="SignalP"/>
    </source>
</evidence>
<accession>A0A9Q3U7G7</accession>
<feature type="domain" description="Thioredoxin-like fold" evidence="2">
    <location>
        <begin position="122"/>
        <end position="240"/>
    </location>
</feature>
<dbReference type="Pfam" id="PF13098">
    <property type="entry name" value="Thioredoxin_2"/>
    <property type="match status" value="1"/>
</dbReference>
<feature type="chain" id="PRO_5040306120" evidence="1">
    <location>
        <begin position="22"/>
        <end position="258"/>
    </location>
</feature>
<evidence type="ECO:0000313" key="3">
    <source>
        <dbReference type="EMBL" id="MCC3803754.1"/>
    </source>
</evidence>
<dbReference type="InterPro" id="IPR009094">
    <property type="entry name" value="DiS-bond_isomerase_DsbC/G_N_sf"/>
</dbReference>
<evidence type="ECO:0000259" key="2">
    <source>
        <dbReference type="Pfam" id="PF13098"/>
    </source>
</evidence>
<comment type="caution">
    <text evidence="3">The sequence shown here is derived from an EMBL/GenBank/DDBJ whole genome shotgun (WGS) entry which is preliminary data.</text>
</comment>
<dbReference type="InterPro" id="IPR012336">
    <property type="entry name" value="Thioredoxin-like_fold"/>
</dbReference>
<dbReference type="Gene3D" id="3.40.30.10">
    <property type="entry name" value="Glutaredoxin"/>
    <property type="match status" value="1"/>
</dbReference>